<proteinExistence type="predicted"/>
<dbReference type="AlphaFoldDB" id="A0A8J2RLZ9"/>
<dbReference type="OrthoDB" id="10315874at2759"/>
<feature type="compositionally biased region" description="Low complexity" evidence="1">
    <location>
        <begin position="30"/>
        <end position="44"/>
    </location>
</feature>
<evidence type="ECO:0000313" key="4">
    <source>
        <dbReference type="Proteomes" id="UP000789390"/>
    </source>
</evidence>
<feature type="chain" id="PRO_5035160765" evidence="2">
    <location>
        <begin position="25"/>
        <end position="164"/>
    </location>
</feature>
<reference evidence="3" key="1">
    <citation type="submission" date="2021-11" db="EMBL/GenBank/DDBJ databases">
        <authorList>
            <person name="Schell T."/>
        </authorList>
    </citation>
    <scope>NUCLEOTIDE SEQUENCE</scope>
    <source>
        <strain evidence="3">M5</strain>
    </source>
</reference>
<name>A0A8J2RLZ9_9CRUS</name>
<keyword evidence="4" id="KW-1185">Reference proteome</keyword>
<protein>
    <submittedName>
        <fullName evidence="3">Uncharacterized protein</fullName>
    </submittedName>
</protein>
<comment type="caution">
    <text evidence="3">The sequence shown here is derived from an EMBL/GenBank/DDBJ whole genome shotgun (WGS) entry which is preliminary data.</text>
</comment>
<dbReference type="Proteomes" id="UP000789390">
    <property type="component" value="Unassembled WGS sequence"/>
</dbReference>
<dbReference type="EMBL" id="CAKKLH010000007">
    <property type="protein sequence ID" value="CAH0098727.1"/>
    <property type="molecule type" value="Genomic_DNA"/>
</dbReference>
<accession>A0A8J2RLZ9</accession>
<gene>
    <name evidence="3" type="ORF">DGAL_LOCUS828</name>
</gene>
<feature type="region of interest" description="Disordered" evidence="1">
    <location>
        <begin position="26"/>
        <end position="55"/>
    </location>
</feature>
<feature type="signal peptide" evidence="2">
    <location>
        <begin position="1"/>
        <end position="24"/>
    </location>
</feature>
<evidence type="ECO:0000256" key="1">
    <source>
        <dbReference type="SAM" id="MobiDB-lite"/>
    </source>
</evidence>
<keyword evidence="2" id="KW-0732">Signal</keyword>
<organism evidence="3 4">
    <name type="scientific">Daphnia galeata</name>
    <dbReference type="NCBI Taxonomy" id="27404"/>
    <lineage>
        <taxon>Eukaryota</taxon>
        <taxon>Metazoa</taxon>
        <taxon>Ecdysozoa</taxon>
        <taxon>Arthropoda</taxon>
        <taxon>Crustacea</taxon>
        <taxon>Branchiopoda</taxon>
        <taxon>Diplostraca</taxon>
        <taxon>Cladocera</taxon>
        <taxon>Anomopoda</taxon>
        <taxon>Daphniidae</taxon>
        <taxon>Daphnia</taxon>
    </lineage>
</organism>
<sequence length="164" mass="18390">MRKLGYLLLVGAVVLVTQIRSGESFNFDRSSSSNWNETTTSTTDDSTENAQHLNTSTEDGLDNIQIENVQQHPAVEQQKNNTTESPVAIQQEDDDYYYDDWEDGPSAGEFIDLDAIVQPTPINLYRAPVTGLFKLADSNDWVVVEHFYMDHYYFGDLGAGLTAN</sequence>
<evidence type="ECO:0000313" key="3">
    <source>
        <dbReference type="EMBL" id="CAH0098727.1"/>
    </source>
</evidence>
<evidence type="ECO:0000256" key="2">
    <source>
        <dbReference type="SAM" id="SignalP"/>
    </source>
</evidence>